<evidence type="ECO:0000256" key="1">
    <source>
        <dbReference type="SAM" id="Phobius"/>
    </source>
</evidence>
<reference evidence="2 3" key="1">
    <citation type="journal article" date="2019" name="Int. J. Syst. Evol. Microbiol.">
        <title>The Global Catalogue of Microorganisms (GCM) 10K type strain sequencing project: providing services to taxonomists for standard genome sequencing and annotation.</title>
        <authorList>
            <consortium name="The Broad Institute Genomics Platform"/>
            <consortium name="The Broad Institute Genome Sequencing Center for Infectious Disease"/>
            <person name="Wu L."/>
            <person name="Ma J."/>
        </authorList>
    </citation>
    <scope>NUCLEOTIDE SEQUENCE [LARGE SCALE GENOMIC DNA]</scope>
    <source>
        <strain evidence="2 3">RDMS1</strain>
    </source>
</reference>
<feature type="transmembrane region" description="Helical" evidence="1">
    <location>
        <begin position="7"/>
        <end position="25"/>
    </location>
</feature>
<dbReference type="RefSeq" id="WP_264822426.1">
    <property type="nucleotide sequence ID" value="NZ_CP110249.1"/>
</dbReference>
<keyword evidence="1" id="KW-0812">Transmembrane</keyword>
<keyword evidence="3" id="KW-1185">Reference proteome</keyword>
<protein>
    <submittedName>
        <fullName evidence="2">Uncharacterized protein</fullName>
    </submittedName>
</protein>
<accession>A0ABD5YL71</accession>
<keyword evidence="1" id="KW-1133">Transmembrane helix</keyword>
<name>A0ABD5YL71_9EURY</name>
<sequence>MMDKKNEYAVIGVGLIAVLTFLYAVVLRQALLQWLSFMLTFVFLYLAVRLVRAVERIAAAVEE</sequence>
<dbReference type="GeneID" id="76199689"/>
<feature type="transmembrane region" description="Helical" evidence="1">
    <location>
        <begin position="31"/>
        <end position="48"/>
    </location>
</feature>
<dbReference type="Pfam" id="PF26262">
    <property type="entry name" value="DUF8066"/>
    <property type="match status" value="1"/>
</dbReference>
<keyword evidence="1" id="KW-0472">Membrane</keyword>
<gene>
    <name evidence="2" type="ORF">ACFQL7_09760</name>
</gene>
<dbReference type="EMBL" id="JBHTAX010000001">
    <property type="protein sequence ID" value="MFC7190109.1"/>
    <property type="molecule type" value="Genomic_DNA"/>
</dbReference>
<comment type="caution">
    <text evidence="2">The sequence shown here is derived from an EMBL/GenBank/DDBJ whole genome shotgun (WGS) entry which is preliminary data.</text>
</comment>
<dbReference type="Proteomes" id="UP001596417">
    <property type="component" value="Unassembled WGS sequence"/>
</dbReference>
<evidence type="ECO:0000313" key="3">
    <source>
        <dbReference type="Proteomes" id="UP001596417"/>
    </source>
</evidence>
<dbReference type="InterPro" id="IPR058379">
    <property type="entry name" value="DUF8066"/>
</dbReference>
<proteinExistence type="predicted"/>
<dbReference type="AlphaFoldDB" id="A0ABD5YL71"/>
<evidence type="ECO:0000313" key="2">
    <source>
        <dbReference type="EMBL" id="MFC7190109.1"/>
    </source>
</evidence>
<organism evidence="2 3">
    <name type="scientific">Halocatena marina</name>
    <dbReference type="NCBI Taxonomy" id="2934937"/>
    <lineage>
        <taxon>Archaea</taxon>
        <taxon>Methanobacteriati</taxon>
        <taxon>Methanobacteriota</taxon>
        <taxon>Stenosarchaea group</taxon>
        <taxon>Halobacteria</taxon>
        <taxon>Halobacteriales</taxon>
        <taxon>Natronomonadaceae</taxon>
        <taxon>Halocatena</taxon>
    </lineage>
</organism>